<gene>
    <name evidence="1" type="ordered locus">Bcell_1620</name>
</gene>
<accession>E6TW60</accession>
<evidence type="ECO:0000313" key="1">
    <source>
        <dbReference type="EMBL" id="ADU29883.1"/>
    </source>
</evidence>
<keyword evidence="2" id="KW-1185">Reference proteome</keyword>
<dbReference type="PANTHER" id="PTHR38451:SF1">
    <property type="entry name" value="TRNA (ADENINE(22)-N(1))-METHYLTRANSFERASE"/>
    <property type="match status" value="1"/>
</dbReference>
<dbReference type="eggNOG" id="COG2384">
    <property type="taxonomic scope" value="Bacteria"/>
</dbReference>
<dbReference type="InterPro" id="IPR029063">
    <property type="entry name" value="SAM-dependent_MTases_sf"/>
</dbReference>
<dbReference type="OrthoDB" id="5881184at2"/>
<dbReference type="SUPFAM" id="SSF53335">
    <property type="entry name" value="S-adenosyl-L-methionine-dependent methyltransferases"/>
    <property type="match status" value="1"/>
</dbReference>
<dbReference type="Proteomes" id="UP000001401">
    <property type="component" value="Chromosome"/>
</dbReference>
<dbReference type="PANTHER" id="PTHR38451">
    <property type="entry name" value="TRNA (ADENINE(22)-N(1))-METHYLTRANSFERASE"/>
    <property type="match status" value="1"/>
</dbReference>
<dbReference type="PIRSF" id="PIRSF018637">
    <property type="entry name" value="TrmK"/>
    <property type="match status" value="1"/>
</dbReference>
<dbReference type="GO" id="GO:0160105">
    <property type="term" value="F:tRNA (adenine(22)-N1)-methyltransferase activity"/>
    <property type="evidence" value="ECO:0007669"/>
    <property type="project" value="InterPro"/>
</dbReference>
<name>E6TW60_EVAC2</name>
<organism evidence="1 2">
    <name type="scientific">Evansella cellulosilytica (strain ATCC 21833 / DSM 2522 / FERM P-1141 / JCM 9156 / N-4)</name>
    <name type="common">Bacillus cellulosilyticus</name>
    <dbReference type="NCBI Taxonomy" id="649639"/>
    <lineage>
        <taxon>Bacteria</taxon>
        <taxon>Bacillati</taxon>
        <taxon>Bacillota</taxon>
        <taxon>Bacilli</taxon>
        <taxon>Bacillales</taxon>
        <taxon>Bacillaceae</taxon>
        <taxon>Evansella</taxon>
    </lineage>
</organism>
<proteinExistence type="predicted"/>
<reference evidence="1 2" key="1">
    <citation type="submission" date="2010-12" db="EMBL/GenBank/DDBJ databases">
        <title>Complete sequence of Bacillus cellulosilyticus DSM 2522.</title>
        <authorList>
            <consortium name="US DOE Joint Genome Institute"/>
            <person name="Lucas S."/>
            <person name="Copeland A."/>
            <person name="Lapidus A."/>
            <person name="Cheng J.-F."/>
            <person name="Bruce D."/>
            <person name="Goodwin L."/>
            <person name="Pitluck S."/>
            <person name="Chertkov O."/>
            <person name="Detter J.C."/>
            <person name="Han C."/>
            <person name="Tapia R."/>
            <person name="Land M."/>
            <person name="Hauser L."/>
            <person name="Jeffries C."/>
            <person name="Kyrpides N."/>
            <person name="Ivanova N."/>
            <person name="Mikhailova N."/>
            <person name="Brumm P."/>
            <person name="Mead D."/>
            <person name="Woyke T."/>
        </authorList>
    </citation>
    <scope>NUCLEOTIDE SEQUENCE [LARGE SCALE GENOMIC DNA]</scope>
    <source>
        <strain evidence="2">ATCC 21833 / DSM 2522 / FERM P-1141 / JCM 9156 / N-4</strain>
    </source>
</reference>
<dbReference type="RefSeq" id="WP_013488220.1">
    <property type="nucleotide sequence ID" value="NC_014829.1"/>
</dbReference>
<dbReference type="STRING" id="649639.Bcell_1620"/>
<dbReference type="Pfam" id="PF04816">
    <property type="entry name" value="TrmK"/>
    <property type="match status" value="1"/>
</dbReference>
<evidence type="ECO:0008006" key="3">
    <source>
        <dbReference type="Google" id="ProtNLM"/>
    </source>
</evidence>
<dbReference type="EMBL" id="CP002394">
    <property type="protein sequence ID" value="ADU29883.1"/>
    <property type="molecule type" value="Genomic_DNA"/>
</dbReference>
<dbReference type="AlphaFoldDB" id="E6TW60"/>
<dbReference type="HOGENOM" id="CLU_071037_0_0_9"/>
<protein>
    <recommendedName>
        <fullName evidence="3">SAM-dependent methyltransferase</fullName>
    </recommendedName>
</protein>
<sequence length="237" mass="26652">MNENKLSKRLEIVASYVKKGSVVADIGSDHAYLPIFLLQNNIAIKAVAGEVNKGPLLSAKAQVERCHLENEIKVKLGDGLDVLKDEVDVDTVTIAGMGGPLISQILENGKHMLQHVNRLILQPNIAADAIRKWFLIEGWCLLSETIIEEDGHIYEILVAEKGDAKTPYSDEIEKELWLGPYLLKENSTPFIQKWKKEYEQLEKIASQINESHSTSKALLEKKKSVGLKMNWLREVLQ</sequence>
<dbReference type="InterPro" id="IPR006901">
    <property type="entry name" value="TrmK"/>
</dbReference>
<evidence type="ECO:0000313" key="2">
    <source>
        <dbReference type="Proteomes" id="UP000001401"/>
    </source>
</evidence>
<dbReference type="KEGG" id="bco:Bcell_1620"/>
<dbReference type="Gene3D" id="3.40.50.150">
    <property type="entry name" value="Vaccinia Virus protein VP39"/>
    <property type="match status" value="1"/>
</dbReference>
<dbReference type="Gene3D" id="1.10.287.1890">
    <property type="match status" value="1"/>
</dbReference>